<keyword evidence="1" id="KW-0812">Transmembrane</keyword>
<reference evidence="2 3" key="1">
    <citation type="journal article" date="2008" name="DNA Res.">
        <title>Complete genome sequence of Finegoldia magna, an anaerobic opportunistic pathogen.</title>
        <authorList>
            <person name="Goto T."/>
            <person name="Yamashita A."/>
            <person name="Hirakawa H."/>
            <person name="Matsutani M."/>
            <person name="Todo K."/>
            <person name="Ohshima K."/>
            <person name="Toh H."/>
            <person name="Miyamoto K."/>
            <person name="Kuhara S."/>
            <person name="Hattori M."/>
            <person name="Shimizu T."/>
            <person name="Akimoto S."/>
        </authorList>
    </citation>
    <scope>NUCLEOTIDE SEQUENCE [LARGE SCALE GENOMIC DNA]</scope>
    <source>
        <strain evidence="3">ATCC 29328 / DSM 20472 / WAL 2508</strain>
    </source>
</reference>
<feature type="transmembrane region" description="Helical" evidence="1">
    <location>
        <begin position="12"/>
        <end position="36"/>
    </location>
</feature>
<keyword evidence="3" id="KW-1185">Reference proteome</keyword>
<evidence type="ECO:0000313" key="2">
    <source>
        <dbReference type="EMBL" id="BAG08673.1"/>
    </source>
</evidence>
<dbReference type="STRING" id="334413.FMG_1255"/>
<name>B0S2T3_FINM2</name>
<sequence length="232" mass="26520">MKRLLKQKLSTSLSYAFYTLLVSVVILAIIGGLSYFKIWKFDFGKLPLFTYVVAMFLFNTFYFLLVASKDYFQDFGMNIESSYHRKQIKKATIFERIFNIVLVFGIIIGIVYLTRIMSGYLHARQIEIYYDKIGVFTKGSLLSYMPKVFVITTICSLAFNSLIFLAYKLGAVKIFILFTAIIIAVNVFFSEYLISAFKLFSGLNMFVYLGAGVVAIILSVLFTNFIKGLNVK</sequence>
<dbReference type="EMBL" id="AP008971">
    <property type="protein sequence ID" value="BAG08673.1"/>
    <property type="molecule type" value="Genomic_DNA"/>
</dbReference>
<dbReference type="AlphaFoldDB" id="B0S2T3"/>
<dbReference type="HOGENOM" id="CLU_1193385_0_0_9"/>
<keyword evidence="1" id="KW-1133">Transmembrane helix</keyword>
<feature type="transmembrane region" description="Helical" evidence="1">
    <location>
        <begin position="206"/>
        <end position="226"/>
    </location>
</feature>
<dbReference type="KEGG" id="fma:FMG_1255"/>
<evidence type="ECO:0000256" key="1">
    <source>
        <dbReference type="SAM" id="Phobius"/>
    </source>
</evidence>
<feature type="transmembrane region" description="Helical" evidence="1">
    <location>
        <begin position="148"/>
        <end position="167"/>
    </location>
</feature>
<keyword evidence="1" id="KW-0472">Membrane</keyword>
<dbReference type="Proteomes" id="UP000001319">
    <property type="component" value="Chromosome"/>
</dbReference>
<organism evidence="2 3">
    <name type="scientific">Finegoldia magna (strain ATCC 29328 / DSM 20472 / WAL 2508)</name>
    <name type="common">Peptostreptococcus magnus</name>
    <dbReference type="NCBI Taxonomy" id="334413"/>
    <lineage>
        <taxon>Bacteria</taxon>
        <taxon>Bacillati</taxon>
        <taxon>Bacillota</taxon>
        <taxon>Tissierellia</taxon>
        <taxon>Tissierellales</taxon>
        <taxon>Peptoniphilaceae</taxon>
        <taxon>Finegoldia</taxon>
    </lineage>
</organism>
<evidence type="ECO:0000313" key="3">
    <source>
        <dbReference type="Proteomes" id="UP000001319"/>
    </source>
</evidence>
<protein>
    <submittedName>
        <fullName evidence="2">Uncharacterized protein</fullName>
    </submittedName>
</protein>
<feature type="transmembrane region" description="Helical" evidence="1">
    <location>
        <begin position="48"/>
        <end position="72"/>
    </location>
</feature>
<feature type="transmembrane region" description="Helical" evidence="1">
    <location>
        <begin position="93"/>
        <end position="113"/>
    </location>
</feature>
<accession>B0S2T3</accession>
<feature type="transmembrane region" description="Helical" evidence="1">
    <location>
        <begin position="174"/>
        <end position="194"/>
    </location>
</feature>
<dbReference type="RefSeq" id="WP_012290929.1">
    <property type="nucleotide sequence ID" value="NC_010376.1"/>
</dbReference>
<proteinExistence type="predicted"/>
<gene>
    <name evidence="2" type="ordered locus">FMG_1255</name>
</gene>